<dbReference type="GO" id="GO:0008270">
    <property type="term" value="F:zinc ion binding"/>
    <property type="evidence" value="ECO:0007669"/>
    <property type="project" value="UniProtKB-KW"/>
</dbReference>
<dbReference type="EMBL" id="CABPRJ010000960">
    <property type="protein sequence ID" value="VVC32895.1"/>
    <property type="molecule type" value="Genomic_DNA"/>
</dbReference>
<dbReference type="PROSITE" id="PS50157">
    <property type="entry name" value="ZINC_FINGER_C2H2_2"/>
    <property type="match status" value="1"/>
</dbReference>
<name>A0A5E4MKX2_9HEMI</name>
<dbReference type="InterPro" id="IPR027417">
    <property type="entry name" value="P-loop_NTPase"/>
</dbReference>
<organism evidence="11 12">
    <name type="scientific">Cinara cedri</name>
    <dbReference type="NCBI Taxonomy" id="506608"/>
    <lineage>
        <taxon>Eukaryota</taxon>
        <taxon>Metazoa</taxon>
        <taxon>Ecdysozoa</taxon>
        <taxon>Arthropoda</taxon>
        <taxon>Hexapoda</taxon>
        <taxon>Insecta</taxon>
        <taxon>Pterygota</taxon>
        <taxon>Neoptera</taxon>
        <taxon>Paraneoptera</taxon>
        <taxon>Hemiptera</taxon>
        <taxon>Sternorrhyncha</taxon>
        <taxon>Aphidomorpha</taxon>
        <taxon>Aphidoidea</taxon>
        <taxon>Aphididae</taxon>
        <taxon>Lachninae</taxon>
        <taxon>Cinara</taxon>
    </lineage>
</organism>
<dbReference type="GO" id="GO:0006400">
    <property type="term" value="P:tRNA modification"/>
    <property type="evidence" value="ECO:0007669"/>
    <property type="project" value="TreeGrafter"/>
</dbReference>
<keyword evidence="6" id="KW-0862">Zinc</keyword>
<sequence length="687" mass="77164">MVWNKLLLATLKRNNFVAFLAAAAAPNPGILCCCYCAFRSGRYRLRRHVMDACPPLIDRPLFAVVGCTGTGKTKLGVRLAKELDGEVVSADSIQVYKGLDVATNKATEEETEGIPHHMMGTLDWDDECNVHQYKNQALQIIRDIYSRGKVPILVGGTSYYIESIIYDNSLVSGGTAAVVGEDDVGTGDGRPGPAADADDADDAAVDLSVESFRQHATFRHANDLIEAQTVAGAGLMYANALGDALQFAWTMPAVERLPAARYRNTYVADDGGDDDDDREQWPSSVAECEMAALYAHGVRVLDAVTEAQVHGNYDVIRYPVLGTDVTAGLRQRYSMADVRNRMDVLLAATDESCEAAFIEAMRRTCAEVESRTQRLALALLTENERTAVELISPRALRAHAAYYDQAAALELHPHNTRKVFRTIQIYLTWGKRKSELFKEQRTQVTGSDVPLMALRFKEVHMMWLTCDDDVLNRRLEKRTDDMVDRGLVDELCRFKTAKLAENERLADLDYTKGVLQCIGVKQFQRYLQMPAECRGTDECRAVLADALTAMKDVTKNYAKRQRRWINNRFLKPGDKQAVSVYRLDCTDLADWPALSDQAVELALVVLGRRPRTEFTLEPMAIADENADTRPVYGEYYCNDCDRVFSNDIQYNAHMASKKHVKVMKKRKRKLQDSDNDEEQHNYPHKKL</sequence>
<evidence type="ECO:0000256" key="3">
    <source>
        <dbReference type="ARBA" id="ARBA00022723"/>
    </source>
</evidence>
<evidence type="ECO:0000256" key="7">
    <source>
        <dbReference type="ARBA" id="ARBA00022840"/>
    </source>
</evidence>
<dbReference type="SMART" id="SM00451">
    <property type="entry name" value="ZnF_U1"/>
    <property type="match status" value="1"/>
</dbReference>
<dbReference type="Gene3D" id="1.10.20.140">
    <property type="match status" value="1"/>
</dbReference>
<evidence type="ECO:0000256" key="5">
    <source>
        <dbReference type="ARBA" id="ARBA00022771"/>
    </source>
</evidence>
<keyword evidence="3" id="KW-0479">Metal-binding</keyword>
<dbReference type="PANTHER" id="PTHR11088">
    <property type="entry name" value="TRNA DIMETHYLALLYLTRANSFERASE"/>
    <property type="match status" value="1"/>
</dbReference>
<keyword evidence="7" id="KW-0067">ATP-binding</keyword>
<dbReference type="SUPFAM" id="SSF57667">
    <property type="entry name" value="beta-beta-alpha zinc fingers"/>
    <property type="match status" value="1"/>
</dbReference>
<dbReference type="GO" id="GO:0005739">
    <property type="term" value="C:mitochondrion"/>
    <property type="evidence" value="ECO:0007669"/>
    <property type="project" value="TreeGrafter"/>
</dbReference>
<accession>A0A5E4MKX2</accession>
<evidence type="ECO:0000256" key="2">
    <source>
        <dbReference type="ARBA" id="ARBA00022679"/>
    </source>
</evidence>
<dbReference type="GO" id="GO:0016787">
    <property type="term" value="F:hydrolase activity"/>
    <property type="evidence" value="ECO:0007669"/>
    <property type="project" value="UniProtKB-KW"/>
</dbReference>
<dbReference type="InterPro" id="IPR003604">
    <property type="entry name" value="Matrin/U1-like-C_Znf_C2H2"/>
</dbReference>
<evidence type="ECO:0000256" key="8">
    <source>
        <dbReference type="PROSITE-ProRule" id="PRU00042"/>
    </source>
</evidence>
<dbReference type="SUPFAM" id="SSF52540">
    <property type="entry name" value="P-loop containing nucleoside triphosphate hydrolases"/>
    <property type="match status" value="2"/>
</dbReference>
<dbReference type="GO" id="GO:0052381">
    <property type="term" value="F:tRNA dimethylallyltransferase activity"/>
    <property type="evidence" value="ECO:0007669"/>
    <property type="project" value="InterPro"/>
</dbReference>
<evidence type="ECO:0000256" key="9">
    <source>
        <dbReference type="SAM" id="MobiDB-lite"/>
    </source>
</evidence>
<dbReference type="Pfam" id="PF12171">
    <property type="entry name" value="zf-C2H2_jaz"/>
    <property type="match status" value="1"/>
</dbReference>
<dbReference type="HAMAP" id="MF_00185">
    <property type="entry name" value="IPP_trans"/>
    <property type="match status" value="1"/>
</dbReference>
<gene>
    <name evidence="11" type="ORF">CINCED_3A017913</name>
</gene>
<dbReference type="GO" id="GO:0005524">
    <property type="term" value="F:ATP binding"/>
    <property type="evidence" value="ECO:0007669"/>
    <property type="project" value="UniProtKB-KW"/>
</dbReference>
<evidence type="ECO:0000313" key="12">
    <source>
        <dbReference type="Proteomes" id="UP000325440"/>
    </source>
</evidence>
<dbReference type="Proteomes" id="UP000325440">
    <property type="component" value="Unassembled WGS sequence"/>
</dbReference>
<keyword evidence="2" id="KW-0808">Transferase</keyword>
<dbReference type="Gene3D" id="3.30.160.60">
    <property type="entry name" value="Classic Zinc Finger"/>
    <property type="match status" value="1"/>
</dbReference>
<keyword evidence="5 8" id="KW-0863">Zinc-finger</keyword>
<reference evidence="11 12" key="1">
    <citation type="submission" date="2019-08" db="EMBL/GenBank/DDBJ databases">
        <authorList>
            <person name="Alioto T."/>
            <person name="Alioto T."/>
            <person name="Gomez Garrido J."/>
        </authorList>
    </citation>
    <scope>NUCLEOTIDE SEQUENCE [LARGE SCALE GENOMIC DNA]</scope>
</reference>
<evidence type="ECO:0000259" key="10">
    <source>
        <dbReference type="PROSITE" id="PS50157"/>
    </source>
</evidence>
<proteinExistence type="inferred from homology"/>
<dbReference type="OrthoDB" id="775260at2759"/>
<dbReference type="InterPro" id="IPR013087">
    <property type="entry name" value="Znf_C2H2_type"/>
</dbReference>
<dbReference type="Gene3D" id="3.40.50.300">
    <property type="entry name" value="P-loop containing nucleotide triphosphate hydrolases"/>
    <property type="match status" value="1"/>
</dbReference>
<evidence type="ECO:0000256" key="4">
    <source>
        <dbReference type="ARBA" id="ARBA00022741"/>
    </source>
</evidence>
<dbReference type="GO" id="GO:0003676">
    <property type="term" value="F:nucleic acid binding"/>
    <property type="evidence" value="ECO:0007669"/>
    <property type="project" value="InterPro"/>
</dbReference>
<dbReference type="AlphaFoldDB" id="A0A5E4MKX2"/>
<feature type="domain" description="C2H2-type" evidence="10">
    <location>
        <begin position="635"/>
        <end position="659"/>
    </location>
</feature>
<protein>
    <submittedName>
        <fullName evidence="11">Zinc finger C2H2-type,P-loop containing nucleoside triphosphate hydrolase,Matrin/U1-C-like, C2H2</fullName>
    </submittedName>
</protein>
<dbReference type="PROSITE" id="PS00028">
    <property type="entry name" value="ZINC_FINGER_C2H2_1"/>
    <property type="match status" value="1"/>
</dbReference>
<keyword evidence="4" id="KW-0547">Nucleotide-binding</keyword>
<dbReference type="InterPro" id="IPR022755">
    <property type="entry name" value="Znf_C2H2_jaz"/>
</dbReference>
<keyword evidence="12" id="KW-1185">Reference proteome</keyword>
<dbReference type="InterPro" id="IPR039657">
    <property type="entry name" value="Dimethylallyltransferase"/>
</dbReference>
<evidence type="ECO:0000256" key="1">
    <source>
        <dbReference type="ARBA" id="ARBA00005842"/>
    </source>
</evidence>
<dbReference type="PANTHER" id="PTHR11088:SF89">
    <property type="entry name" value="TRNA DIMETHYLALLYLTRANSFERASE"/>
    <property type="match status" value="1"/>
</dbReference>
<evidence type="ECO:0000256" key="6">
    <source>
        <dbReference type="ARBA" id="ARBA00022833"/>
    </source>
</evidence>
<keyword evidence="11" id="KW-0378">Hydrolase</keyword>
<feature type="region of interest" description="Disordered" evidence="9">
    <location>
        <begin position="661"/>
        <end position="687"/>
    </location>
</feature>
<dbReference type="InterPro" id="IPR018022">
    <property type="entry name" value="IPT"/>
</dbReference>
<evidence type="ECO:0000313" key="11">
    <source>
        <dbReference type="EMBL" id="VVC32895.1"/>
    </source>
</evidence>
<dbReference type="InterPro" id="IPR036236">
    <property type="entry name" value="Znf_C2H2_sf"/>
</dbReference>
<dbReference type="Pfam" id="PF01715">
    <property type="entry name" value="IPPT"/>
    <property type="match status" value="2"/>
</dbReference>
<comment type="similarity">
    <text evidence="1">Belongs to the IPP transferase family.</text>
</comment>